<feature type="compositionally biased region" description="Basic and acidic residues" evidence="1">
    <location>
        <begin position="690"/>
        <end position="705"/>
    </location>
</feature>
<reference evidence="4 5" key="1">
    <citation type="submission" date="2018-03" db="EMBL/GenBank/DDBJ databases">
        <title>Draft genome of Deinococcus sp. OD32.</title>
        <authorList>
            <person name="Wang X.-P."/>
            <person name="Du Z.-J."/>
        </authorList>
    </citation>
    <scope>NUCLEOTIDE SEQUENCE [LARGE SCALE GENOMIC DNA]</scope>
    <source>
        <strain evidence="4 5">OD32</strain>
    </source>
</reference>
<protein>
    <submittedName>
        <fullName evidence="4">Recombinase family protein</fullName>
    </submittedName>
</protein>
<dbReference type="Pfam" id="PF13408">
    <property type="entry name" value="Zn_ribbon_recom"/>
    <property type="match status" value="1"/>
</dbReference>
<evidence type="ECO:0000256" key="1">
    <source>
        <dbReference type="SAM" id="MobiDB-lite"/>
    </source>
</evidence>
<dbReference type="PANTHER" id="PTHR30461">
    <property type="entry name" value="DNA-INVERTASE FROM LAMBDOID PROPHAGE"/>
    <property type="match status" value="1"/>
</dbReference>
<evidence type="ECO:0000259" key="3">
    <source>
        <dbReference type="PROSITE" id="PS51737"/>
    </source>
</evidence>
<dbReference type="PROSITE" id="PS51736">
    <property type="entry name" value="RECOMBINASES_3"/>
    <property type="match status" value="1"/>
</dbReference>
<dbReference type="InterPro" id="IPR025827">
    <property type="entry name" value="Zn_ribbon_recom_dom"/>
</dbReference>
<dbReference type="InterPro" id="IPR038109">
    <property type="entry name" value="DNA_bind_recomb_sf"/>
</dbReference>
<dbReference type="InterPro" id="IPR050639">
    <property type="entry name" value="SSR_resolvase"/>
</dbReference>
<dbReference type="GO" id="GO:0000150">
    <property type="term" value="F:DNA strand exchange activity"/>
    <property type="evidence" value="ECO:0007669"/>
    <property type="project" value="InterPro"/>
</dbReference>
<dbReference type="PROSITE" id="PS51737">
    <property type="entry name" value="RECOMBINASE_DNA_BIND"/>
    <property type="match status" value="1"/>
</dbReference>
<name>A0A2T3W336_9DEIO</name>
<dbReference type="RefSeq" id="WP_107139607.1">
    <property type="nucleotide sequence ID" value="NZ_PYSV01000045.1"/>
</dbReference>
<comment type="caution">
    <text evidence="4">The sequence shown here is derived from an EMBL/GenBank/DDBJ whole genome shotgun (WGS) entry which is preliminary data.</text>
</comment>
<feature type="domain" description="Recombinase" evidence="3">
    <location>
        <begin position="181"/>
        <end position="325"/>
    </location>
</feature>
<dbReference type="Gene3D" id="3.90.1750.20">
    <property type="entry name" value="Putative Large Serine Recombinase, Chain B, Domain 2"/>
    <property type="match status" value="1"/>
</dbReference>
<dbReference type="EMBL" id="PYSV01000045">
    <property type="protein sequence ID" value="PTA66318.1"/>
    <property type="molecule type" value="Genomic_DNA"/>
</dbReference>
<dbReference type="InterPro" id="IPR011109">
    <property type="entry name" value="DNA_bind_recombinase_dom"/>
</dbReference>
<dbReference type="Pfam" id="PF00239">
    <property type="entry name" value="Resolvase"/>
    <property type="match status" value="1"/>
</dbReference>
<organism evidence="4 5">
    <name type="scientific">Deinococcus arcticus</name>
    <dbReference type="NCBI Taxonomy" id="2136176"/>
    <lineage>
        <taxon>Bacteria</taxon>
        <taxon>Thermotogati</taxon>
        <taxon>Deinococcota</taxon>
        <taxon>Deinococci</taxon>
        <taxon>Deinococcales</taxon>
        <taxon>Deinococcaceae</taxon>
        <taxon>Deinococcus</taxon>
    </lineage>
</organism>
<proteinExistence type="predicted"/>
<dbReference type="CDD" id="cd00338">
    <property type="entry name" value="Ser_Recombinase"/>
    <property type="match status" value="1"/>
</dbReference>
<dbReference type="SMART" id="SM00857">
    <property type="entry name" value="Resolvase"/>
    <property type="match status" value="1"/>
</dbReference>
<sequence length="719" mass="81559">MTHPTVGKALSQQKIQPGHLEALAVVYVRQSTLGQLQKHQESTRLQYALVDYAQSLGWPQERILVIDDDLGKSGSSAAGRPGFQRLVTEVSLGHVGLILGIEMSRLARSNRDWHQLLEVCALFRTLIADIDGLYNPNDYNDRLLLGLKGTMSEAELHILKNRLHEGKLSKARRGELHNRLPTGYVLAPDGRVQFDPDEQVQHVIHLIFRKFDELGTLHAVLRYLVTHQLHIGVRLQSRADARLEWRRPNRVTLQNLLHHPIYAGAYTYGRRQTDARRKQSNRPATGRVVMPMDAWHVCLRDRVPAYISWTQYQANLAQLSANRNVAGQSGTARSGAALLGGLLVCGHCGNRLSVRYQGARQSYACTWKTSNYAEPNCLHCAGSGLDAWVVSQVLEALGPANLALSLEVQHHMEEERVALMKHWTQQLERAAYEVQRAQRQYQMVEPEHRLVARSLERAWEDALSAQRQLQEDAARVQHHRAHPLTAQEIQDIHELAEDLPALWSAPTTSTSERKEILRLVIDRVVVSSIRADEQLSVDIHWVGGCVTRSTVTRPVARITQLSYYPELKAVVSQLTQEGKSGQQIADELNRLELRPAKRTQVWQADQVRGLVRDLGLAISRTQGPVTPKDQARQGDWWTLTALAVTLAMPSVTLYSWLKYGQLQGRQEGRRWWIWADEQELTRLRARRAKPPAEHAHDRWNAQRAAMETRQRKESAYVQG</sequence>
<dbReference type="OrthoDB" id="65783at2"/>
<feature type="region of interest" description="Disordered" evidence="1">
    <location>
        <begin position="686"/>
        <end position="705"/>
    </location>
</feature>
<dbReference type="InterPro" id="IPR036162">
    <property type="entry name" value="Resolvase-like_N_sf"/>
</dbReference>
<dbReference type="PANTHER" id="PTHR30461:SF23">
    <property type="entry name" value="DNA RECOMBINASE-RELATED"/>
    <property type="match status" value="1"/>
</dbReference>
<gene>
    <name evidence="4" type="ORF">C8263_18615</name>
</gene>
<feature type="domain" description="Resolvase/invertase-type recombinase catalytic" evidence="2">
    <location>
        <begin position="23"/>
        <end position="174"/>
    </location>
</feature>
<dbReference type="GO" id="GO:0003677">
    <property type="term" value="F:DNA binding"/>
    <property type="evidence" value="ECO:0007669"/>
    <property type="project" value="InterPro"/>
</dbReference>
<accession>A0A2T3W336</accession>
<evidence type="ECO:0000313" key="5">
    <source>
        <dbReference type="Proteomes" id="UP000240317"/>
    </source>
</evidence>
<evidence type="ECO:0000259" key="2">
    <source>
        <dbReference type="PROSITE" id="PS51736"/>
    </source>
</evidence>
<dbReference type="Gene3D" id="3.40.50.1390">
    <property type="entry name" value="Resolvase, N-terminal catalytic domain"/>
    <property type="match status" value="1"/>
</dbReference>
<dbReference type="Proteomes" id="UP000240317">
    <property type="component" value="Unassembled WGS sequence"/>
</dbReference>
<dbReference type="SUPFAM" id="SSF53041">
    <property type="entry name" value="Resolvase-like"/>
    <property type="match status" value="1"/>
</dbReference>
<dbReference type="Pfam" id="PF07508">
    <property type="entry name" value="Recombinase"/>
    <property type="match status" value="1"/>
</dbReference>
<keyword evidence="5" id="KW-1185">Reference proteome</keyword>
<evidence type="ECO:0000313" key="4">
    <source>
        <dbReference type="EMBL" id="PTA66318.1"/>
    </source>
</evidence>
<dbReference type="InterPro" id="IPR006119">
    <property type="entry name" value="Resolv_N"/>
</dbReference>
<dbReference type="AlphaFoldDB" id="A0A2T3W336"/>